<keyword evidence="12" id="KW-0472">Membrane</keyword>
<keyword evidence="7" id="KW-0067">ATP-binding</keyword>
<keyword evidence="3" id="KW-0813">Transport</keyword>
<comment type="caution">
    <text evidence="20">The sequence shown here is derived from an EMBL/GenBank/DDBJ whole genome shotgun (WGS) entry which is preliminary data.</text>
</comment>
<dbReference type="InterPro" id="IPR039544">
    <property type="entry name" value="Tim44-like"/>
</dbReference>
<dbReference type="PANTHER" id="PTHR10721">
    <property type="entry name" value="MITOCHONDRIAL IMPORT INNER MEMBRANE TRANSLOCASE SUBUNIT TIM44"/>
    <property type="match status" value="1"/>
</dbReference>
<comment type="similarity">
    <text evidence="2">Belongs to the Tim44 family.</text>
</comment>
<evidence type="ECO:0000256" key="18">
    <source>
        <dbReference type="SAM" id="MobiDB-lite"/>
    </source>
</evidence>
<evidence type="ECO:0000256" key="14">
    <source>
        <dbReference type="ARBA" id="ARBA00063163"/>
    </source>
</evidence>
<sequence>MDKSHNNHSGKSATNESNQIKKKPNLTIPIKITNRFQTNHKFLEQLTEKSPMCLVNDISRHHKLKQEYVLLRTVGPDHSKIFHVALRFGKMEQYVGEGTSIKNAQRNAAIVALENTQLKFPNVKPNDNMSFPNKNGSALLPNPVIVQPKTSKLTQKIGSKFEAKVEFNGYKFEGLGGTEMEARHSAAQKALIFVKENSLQLTQLNYSNHKLNNNQANSPEPEHDQSPVSLLYEFASRNRYKVTFEIVCETGQSHISVFIMKCSLHQNEDIDKEPLLVAIGEDRSKKGAKKIAAERMLFQLKENMLNKSIPEESLVYNILTRNKSLVELSEENDKLNLGSQLDASISCKFGTLLYQITRNFVIPNPSYHFLTIDMNSKLFDDYKSFVIDDNQTECLQLNLHQAKCTLTFDQKLPQQLTYNNKPIDCMVAKIENAVKTFHLKSDSTISNEVTDSMIIQIRSIFSSLQPNKYWSHLLFLSNLISVGVENEKYSKLLHFKSHFAMSKIEDNQSKDVTISIISAHCCSQLSNVFEFNLIKKNFVNFGLGFTEDDAREVAAFWTLKNLSYQARKQMINNEFEEKPKDSICENDLNLPLSAESKSISDQKKTNVSRQSHGQMVTKIPIGRLFQICIELNIRKPQFEYQQWNSSKELSSHHQELPHSLDQLVCAQCVLVFNQEVPEQLSAKVILRGIAPNQRLARAICAYIGVCYLGHPISLENFSPLFKLNNFSGYVQYSIRNNFICLSKLKWRLPIDQPLSQISSYSDDITKEINCNIELLIRLLKEIYRPFLKNHKMVCPNQLVARIDNELFEYHNQRQQIMDESSTFDQCSENIRNCLDRFWEKYDPTLYWHHLLMLTSIVSMLTTNLSKSLTPPIFEVKCQLIKMTDSGFDEQENAAQSISNAIITFNTSASNSFETYGITKKLFLAFALSHDEEIAKEVASYKANDGKQIRSFSSAPQNKGGFFGQVLDNIKQEFEKNKEMKENLKKFREEAQKLEDSDALKKARKKFENIEAETSKGSQQIIEQIDSLKQKLSKSIEEAQKTELGRKGLEAAEGISKQAKKAAEQIEQISKSEAFQTVSKTVKTVKEEIGETPLSTAQLYRAPTKLRKRKEYSDEFISTRPIEPNEDATGVELHKDSKWFASWQNFKDNNPYVNKIFDLKTKFDESDNPMVRASRLVTDKVTELFGGFFSKTELSEVLTEICKVDPHFDKHQFLKECETDIIPNILESMLQGNLEILKDWCYEAPYNVLMTPIKQAQTMGYVFDSRVIDLTNLELEMGKMMEQGPVLIITFQTQQIMTIRDAKGKVVEGDPEKIFRVHYVWVLCRDQNELDPKAAWKLLDMSANSSEQWL</sequence>
<evidence type="ECO:0000313" key="21">
    <source>
        <dbReference type="Proteomes" id="UP001142055"/>
    </source>
</evidence>
<feature type="region of interest" description="Disordered" evidence="18">
    <location>
        <begin position="1"/>
        <end position="26"/>
    </location>
</feature>
<keyword evidence="6" id="KW-0999">Mitochondrion inner membrane</keyword>
<comment type="subcellular location">
    <subcellularLocation>
        <location evidence="1">Mitochondrion inner membrane</location>
        <topology evidence="1">Peripheral membrane protein</topology>
        <orientation evidence="1">Matrix side</orientation>
    </subcellularLocation>
</comment>
<dbReference type="OMA" id="ASISCKF"/>
<organism evidence="20 21">
    <name type="scientific">Blomia tropicalis</name>
    <name type="common">Mite</name>
    <dbReference type="NCBI Taxonomy" id="40697"/>
    <lineage>
        <taxon>Eukaryota</taxon>
        <taxon>Metazoa</taxon>
        <taxon>Ecdysozoa</taxon>
        <taxon>Arthropoda</taxon>
        <taxon>Chelicerata</taxon>
        <taxon>Arachnida</taxon>
        <taxon>Acari</taxon>
        <taxon>Acariformes</taxon>
        <taxon>Sarcoptiformes</taxon>
        <taxon>Astigmata</taxon>
        <taxon>Glycyphagoidea</taxon>
        <taxon>Echimyopodidae</taxon>
        <taxon>Blomia</taxon>
    </lineage>
</organism>
<evidence type="ECO:0000256" key="5">
    <source>
        <dbReference type="ARBA" id="ARBA00022741"/>
    </source>
</evidence>
<evidence type="ECO:0000313" key="20">
    <source>
        <dbReference type="EMBL" id="KAJ6219790.1"/>
    </source>
</evidence>
<evidence type="ECO:0000256" key="8">
    <source>
        <dbReference type="ARBA" id="ARBA00022927"/>
    </source>
</evidence>
<dbReference type="EMBL" id="JAPWDV010000002">
    <property type="protein sequence ID" value="KAJ6219790.1"/>
    <property type="molecule type" value="Genomic_DNA"/>
</dbReference>
<dbReference type="GO" id="GO:0005743">
    <property type="term" value="C:mitochondrial inner membrane"/>
    <property type="evidence" value="ECO:0007669"/>
    <property type="project" value="UniProtKB-SubCell"/>
</dbReference>
<dbReference type="Gene3D" id="3.30.160.20">
    <property type="match status" value="2"/>
</dbReference>
<keyword evidence="16" id="KW-0694">RNA-binding</keyword>
<gene>
    <name evidence="20" type="ORF">RDWZM_005602</name>
</gene>
<comment type="subunit">
    <text evidence="14">Probable component of the PAM complex at least composed of a mitochondrial HSP70 protein, GRPEL1 or GRPEL2, TIMM44, TIMM16/PAM16 and TIMM14/DNAJC19. The complex interacts with the TIMM23 component of the TIM23 complex. Interacts with SLC25A4/ANT1 and SLC25A5/ANT2; leading to inhibit the presequence translocase TIMM23, thereby promoting stabilization of PINK1.</text>
</comment>
<keyword evidence="11" id="KW-0496">Mitochondrion</keyword>
<comment type="function">
    <text evidence="13">Essential component of the PAM complex, a complex required for the translocation of transit peptide-containing proteins from the inner membrane into the mitochondrial matrix in an ATP-dependent manner. Recruits mitochondrial HSP70 to drive protein translocation into the matrix using ATP as an energy source.</text>
</comment>
<keyword evidence="10" id="KW-0811">Translocation</keyword>
<dbReference type="Gene3D" id="3.10.450.240">
    <property type="match status" value="1"/>
</dbReference>
<evidence type="ECO:0000256" key="7">
    <source>
        <dbReference type="ARBA" id="ARBA00022840"/>
    </source>
</evidence>
<keyword evidence="9" id="KW-0809">Transit peptide</keyword>
<dbReference type="InterPro" id="IPR014720">
    <property type="entry name" value="dsRBD_dom"/>
</dbReference>
<dbReference type="GO" id="GO:0003723">
    <property type="term" value="F:RNA binding"/>
    <property type="evidence" value="ECO:0007669"/>
    <property type="project" value="UniProtKB-UniRule"/>
</dbReference>
<evidence type="ECO:0000256" key="12">
    <source>
        <dbReference type="ARBA" id="ARBA00023136"/>
    </source>
</evidence>
<dbReference type="SMART" id="SM00978">
    <property type="entry name" value="Tim44"/>
    <property type="match status" value="1"/>
</dbReference>
<proteinExistence type="inferred from homology"/>
<evidence type="ECO:0000256" key="4">
    <source>
        <dbReference type="ARBA" id="ARBA00022553"/>
    </source>
</evidence>
<accession>A0A9Q0RMS4</accession>
<evidence type="ECO:0000256" key="13">
    <source>
        <dbReference type="ARBA" id="ARBA00057148"/>
    </source>
</evidence>
<feature type="domain" description="DRBM" evidence="19">
    <location>
        <begin position="226"/>
        <end position="302"/>
    </location>
</feature>
<keyword evidence="4" id="KW-0597">Phosphoprotein</keyword>
<name>A0A9Q0RMS4_BLOTA</name>
<evidence type="ECO:0000256" key="10">
    <source>
        <dbReference type="ARBA" id="ARBA00023010"/>
    </source>
</evidence>
<evidence type="ECO:0000256" key="3">
    <source>
        <dbReference type="ARBA" id="ARBA00022448"/>
    </source>
</evidence>
<dbReference type="GO" id="GO:0005524">
    <property type="term" value="F:ATP binding"/>
    <property type="evidence" value="ECO:0007669"/>
    <property type="project" value="UniProtKB-KW"/>
</dbReference>
<protein>
    <recommendedName>
        <fullName evidence="15">Mitochondrial import inner membrane translocase subunit TIM44</fullName>
    </recommendedName>
</protein>
<evidence type="ECO:0000256" key="11">
    <source>
        <dbReference type="ARBA" id="ARBA00023128"/>
    </source>
</evidence>
<dbReference type="FunFam" id="3.10.450.240:FF:000001">
    <property type="entry name" value="Mitochondrial import inner membrane translocase subunit TIM44"/>
    <property type="match status" value="1"/>
</dbReference>
<dbReference type="PANTHER" id="PTHR10721:SF1">
    <property type="entry name" value="MITOCHONDRIAL IMPORT INNER MEMBRANE TRANSLOCASE SUBUNIT TIM44"/>
    <property type="match status" value="1"/>
</dbReference>
<dbReference type="GO" id="GO:0051087">
    <property type="term" value="F:protein-folding chaperone binding"/>
    <property type="evidence" value="ECO:0007669"/>
    <property type="project" value="TreeGrafter"/>
</dbReference>
<keyword evidence="5" id="KW-0547">Nucleotide-binding</keyword>
<dbReference type="Proteomes" id="UP001142055">
    <property type="component" value="Chromosome 2"/>
</dbReference>
<keyword evidence="8" id="KW-0653">Protein transport</keyword>
<evidence type="ECO:0000259" key="19">
    <source>
        <dbReference type="PROSITE" id="PS50137"/>
    </source>
</evidence>
<feature type="coiled-coil region" evidence="17">
    <location>
        <begin position="969"/>
        <end position="1068"/>
    </location>
</feature>
<reference evidence="20" key="1">
    <citation type="submission" date="2022-12" db="EMBL/GenBank/DDBJ databases">
        <title>Genome assemblies of Blomia tropicalis.</title>
        <authorList>
            <person name="Cui Y."/>
        </authorList>
    </citation>
    <scope>NUCLEOTIDE SEQUENCE</scope>
    <source>
        <tissue evidence="20">Adult mites</tissue>
    </source>
</reference>
<dbReference type="SUPFAM" id="SSF54768">
    <property type="entry name" value="dsRNA-binding domain-like"/>
    <property type="match status" value="2"/>
</dbReference>
<evidence type="ECO:0000256" key="2">
    <source>
        <dbReference type="ARBA" id="ARBA00009597"/>
    </source>
</evidence>
<keyword evidence="17" id="KW-0175">Coiled coil</keyword>
<dbReference type="InterPro" id="IPR032710">
    <property type="entry name" value="NTF2-like_dom_sf"/>
</dbReference>
<evidence type="ECO:0000256" key="15">
    <source>
        <dbReference type="ARBA" id="ARBA00074309"/>
    </source>
</evidence>
<evidence type="ECO:0000256" key="1">
    <source>
        <dbReference type="ARBA" id="ARBA00004443"/>
    </source>
</evidence>
<feature type="domain" description="DRBM" evidence="19">
    <location>
        <begin position="50"/>
        <end position="118"/>
    </location>
</feature>
<evidence type="ECO:0000256" key="6">
    <source>
        <dbReference type="ARBA" id="ARBA00022792"/>
    </source>
</evidence>
<dbReference type="InterPro" id="IPR007379">
    <property type="entry name" value="Tim44-like_dom"/>
</dbReference>
<dbReference type="SUPFAM" id="SSF54427">
    <property type="entry name" value="NTF2-like"/>
    <property type="match status" value="1"/>
</dbReference>
<dbReference type="GO" id="GO:0030150">
    <property type="term" value="P:protein import into mitochondrial matrix"/>
    <property type="evidence" value="ECO:0007669"/>
    <property type="project" value="TreeGrafter"/>
</dbReference>
<dbReference type="Pfam" id="PF04280">
    <property type="entry name" value="Tim44"/>
    <property type="match status" value="1"/>
</dbReference>
<dbReference type="PROSITE" id="PS50137">
    <property type="entry name" value="DS_RBD"/>
    <property type="match status" value="2"/>
</dbReference>
<keyword evidence="21" id="KW-1185">Reference proteome</keyword>
<evidence type="ECO:0000256" key="9">
    <source>
        <dbReference type="ARBA" id="ARBA00022946"/>
    </source>
</evidence>
<evidence type="ECO:0000256" key="16">
    <source>
        <dbReference type="PROSITE-ProRule" id="PRU00266"/>
    </source>
</evidence>
<dbReference type="SMART" id="SM00358">
    <property type="entry name" value="DSRM"/>
    <property type="match status" value="2"/>
</dbReference>
<dbReference type="CDD" id="cd00048">
    <property type="entry name" value="DSRM_SF"/>
    <property type="match status" value="1"/>
</dbReference>
<dbReference type="Pfam" id="PF00035">
    <property type="entry name" value="dsrm"/>
    <property type="match status" value="2"/>
</dbReference>
<feature type="compositionally biased region" description="Polar residues" evidence="18">
    <location>
        <begin position="7"/>
        <end position="18"/>
    </location>
</feature>
<evidence type="ECO:0000256" key="17">
    <source>
        <dbReference type="SAM" id="Coils"/>
    </source>
</evidence>